<dbReference type="Proteomes" id="UP000016986">
    <property type="component" value="Unassembled WGS sequence"/>
</dbReference>
<dbReference type="EMBL" id="BATA01000014">
    <property type="protein sequence ID" value="GAD52083.1"/>
    <property type="molecule type" value="Genomic_DNA"/>
</dbReference>
<keyword evidence="2" id="KW-1185">Reference proteome</keyword>
<dbReference type="AlphaFoldDB" id="U3ABD9"/>
<gene>
    <name evidence="1" type="ORF">MBEHAL_0843</name>
</gene>
<protein>
    <submittedName>
        <fullName evidence="1">Uncharacterized protein</fullName>
    </submittedName>
</protein>
<proteinExistence type="predicted"/>
<accession>U3ABD9</accession>
<sequence>MAGGRCGDSVVDRLRGARAGAGPLFDLGVLSHRGDAT</sequence>
<organism evidence="1 2">
    <name type="scientific">Halarchaeum acidiphilum MH1-52-1</name>
    <dbReference type="NCBI Taxonomy" id="1261545"/>
    <lineage>
        <taxon>Archaea</taxon>
        <taxon>Methanobacteriati</taxon>
        <taxon>Methanobacteriota</taxon>
        <taxon>Stenosarchaea group</taxon>
        <taxon>Halobacteria</taxon>
        <taxon>Halobacteriales</taxon>
        <taxon>Halobacteriaceae</taxon>
    </lineage>
</organism>
<evidence type="ECO:0000313" key="1">
    <source>
        <dbReference type="EMBL" id="GAD52083.1"/>
    </source>
</evidence>
<evidence type="ECO:0000313" key="2">
    <source>
        <dbReference type="Proteomes" id="UP000016986"/>
    </source>
</evidence>
<comment type="caution">
    <text evidence="1">The sequence shown here is derived from an EMBL/GenBank/DDBJ whole genome shotgun (WGS) entry which is preliminary data.</text>
</comment>
<name>U3ABD9_9EURY</name>
<reference evidence="1 2" key="1">
    <citation type="submission" date="2013-09" db="EMBL/GenBank/DDBJ databases">
        <title>Whole genome sequencing of Halarchaeum acidiphilum strain MH1-52-1.</title>
        <authorList>
            <person name="Shimane Y."/>
            <person name="Minegishi H."/>
            <person name="Nishi S."/>
            <person name="Echigo A."/>
            <person name="Shuto A."/>
            <person name="Konishi M."/>
            <person name="Ito T."/>
            <person name="Ohkuma M."/>
            <person name="Ohta Y."/>
            <person name="Nagano Y."/>
            <person name="Tsubouchi T."/>
            <person name="Mori K."/>
            <person name="Usui K."/>
            <person name="Kamekura M."/>
            <person name="Usami R."/>
            <person name="Takaki Y."/>
            <person name="Hatada Y."/>
        </authorList>
    </citation>
    <scope>NUCLEOTIDE SEQUENCE [LARGE SCALE GENOMIC DNA]</scope>
    <source>
        <strain evidence="1 2">JCM 16109</strain>
    </source>
</reference>